<dbReference type="KEGG" id="ntp:CRH09_07875"/>
<dbReference type="InterPro" id="IPR004360">
    <property type="entry name" value="Glyas_Fos-R_dOase_dom"/>
</dbReference>
<dbReference type="Pfam" id="PF00903">
    <property type="entry name" value="Glyoxalase"/>
    <property type="match status" value="2"/>
</dbReference>
<feature type="region of interest" description="Disordered" evidence="2">
    <location>
        <begin position="337"/>
        <end position="367"/>
    </location>
</feature>
<feature type="domain" description="VOC" evidence="3">
    <location>
        <begin position="195"/>
        <end position="310"/>
    </location>
</feature>
<feature type="compositionally biased region" description="Basic and acidic residues" evidence="2">
    <location>
        <begin position="346"/>
        <end position="367"/>
    </location>
</feature>
<proteinExistence type="predicted"/>
<dbReference type="SUPFAM" id="SSF54593">
    <property type="entry name" value="Glyoxalase/Bleomycin resistance protein/Dihydroxybiphenyl dioxygenase"/>
    <property type="match status" value="2"/>
</dbReference>
<dbReference type="InterPro" id="IPR037523">
    <property type="entry name" value="VOC_core"/>
</dbReference>
<dbReference type="Gene3D" id="3.10.180.10">
    <property type="entry name" value="2,3-Dihydroxybiphenyl 1,2-Dioxygenase, domain 1"/>
    <property type="match status" value="2"/>
</dbReference>
<evidence type="ECO:0000259" key="3">
    <source>
        <dbReference type="PROSITE" id="PS51819"/>
    </source>
</evidence>
<dbReference type="InterPro" id="IPR050383">
    <property type="entry name" value="GlyoxalaseI/FosfomycinResist"/>
</dbReference>
<dbReference type="InterPro" id="IPR029068">
    <property type="entry name" value="Glyas_Bleomycin-R_OHBP_Dase"/>
</dbReference>
<keyword evidence="1" id="KW-0479">Metal-binding</keyword>
<evidence type="ECO:0000313" key="4">
    <source>
        <dbReference type="EMBL" id="ATL66140.1"/>
    </source>
</evidence>
<accession>A0A291RFR7</accession>
<dbReference type="AlphaFoldDB" id="A0A291RFR7"/>
<dbReference type="Proteomes" id="UP000221961">
    <property type="component" value="Chromosome"/>
</dbReference>
<dbReference type="EMBL" id="CP023778">
    <property type="protein sequence ID" value="ATL66140.1"/>
    <property type="molecule type" value="Genomic_DNA"/>
</dbReference>
<gene>
    <name evidence="4" type="ORF">CRH09_07875</name>
</gene>
<dbReference type="GO" id="GO:0046872">
    <property type="term" value="F:metal ion binding"/>
    <property type="evidence" value="ECO:0007669"/>
    <property type="project" value="UniProtKB-KW"/>
</dbReference>
<evidence type="ECO:0000256" key="2">
    <source>
        <dbReference type="SAM" id="MobiDB-lite"/>
    </source>
</evidence>
<sequence>MLWIGCWGGSRPKACRELQGRACREQERWRACRGRKTRKGPWRRWFAVDSSPVVGTVGLARTAVSHIGLSVPDLTATVRFYERILGLVVHGELAGGGVRLGWGTGHHVVDLVEGEKRLRHYGFEVRDAGGVPGIAGRLWSGGYPVEDLDPAYIDAASGVAHGISTVDPDGTEVHFHGTVLRQGESAADTGYRPVRYQHLTLGTDDVEAMVAFYVGVIGFRLSDELDDGRFAWLRSDRDHHSLAAVQVGRGGDIDHYSYDLSEWADFKAWCDRLTEEGVDITWGPGRHGPGNNLFVFFDDPAGNHIELSAEMEKFHDDHAAYAPRRWKPNPHTVNLWGGQTPAWRSQMHDQPGETAEPDDRRTEQGNA</sequence>
<dbReference type="GO" id="GO:0004462">
    <property type="term" value="F:lactoylglutathione lyase activity"/>
    <property type="evidence" value="ECO:0007669"/>
    <property type="project" value="InterPro"/>
</dbReference>
<dbReference type="PROSITE" id="PS51819">
    <property type="entry name" value="VOC"/>
    <property type="match status" value="2"/>
</dbReference>
<dbReference type="PROSITE" id="PS00934">
    <property type="entry name" value="GLYOXALASE_I_1"/>
    <property type="match status" value="1"/>
</dbReference>
<evidence type="ECO:0000256" key="1">
    <source>
        <dbReference type="ARBA" id="ARBA00022723"/>
    </source>
</evidence>
<name>A0A291RFR7_9NOCA</name>
<dbReference type="PANTHER" id="PTHR21366">
    <property type="entry name" value="GLYOXALASE FAMILY PROTEIN"/>
    <property type="match status" value="1"/>
</dbReference>
<reference evidence="4 5" key="1">
    <citation type="submission" date="2017-10" db="EMBL/GenBank/DDBJ databases">
        <title>Comparative genomics between pathogenic Norcardia.</title>
        <authorList>
            <person name="Zeng L."/>
        </authorList>
    </citation>
    <scope>NUCLEOTIDE SEQUENCE [LARGE SCALE GENOMIC DNA]</scope>
    <source>
        <strain evidence="4 5">NC_YFY_NT001</strain>
    </source>
</reference>
<dbReference type="InterPro" id="IPR018146">
    <property type="entry name" value="Glyoxalase_1_CS"/>
</dbReference>
<organism evidence="4 5">
    <name type="scientific">Nocardia terpenica</name>
    <dbReference type="NCBI Taxonomy" id="455432"/>
    <lineage>
        <taxon>Bacteria</taxon>
        <taxon>Bacillati</taxon>
        <taxon>Actinomycetota</taxon>
        <taxon>Actinomycetes</taxon>
        <taxon>Mycobacteriales</taxon>
        <taxon>Nocardiaceae</taxon>
        <taxon>Nocardia</taxon>
    </lineage>
</organism>
<protein>
    <submittedName>
        <fullName evidence="4">Glyoxalase</fullName>
    </submittedName>
</protein>
<evidence type="ECO:0000313" key="5">
    <source>
        <dbReference type="Proteomes" id="UP000221961"/>
    </source>
</evidence>
<feature type="domain" description="VOC" evidence="3">
    <location>
        <begin position="63"/>
        <end position="178"/>
    </location>
</feature>